<evidence type="ECO:0000313" key="4">
    <source>
        <dbReference type="Proteomes" id="UP000598146"/>
    </source>
</evidence>
<dbReference type="CDD" id="cd01004">
    <property type="entry name" value="PBP2_MidA_like"/>
    <property type="match status" value="1"/>
</dbReference>
<dbReference type="InterPro" id="IPR001638">
    <property type="entry name" value="Solute-binding_3/MltF_N"/>
</dbReference>
<dbReference type="RefSeq" id="WP_196420737.1">
    <property type="nucleotide sequence ID" value="NZ_JADQTO010000049.1"/>
</dbReference>
<reference evidence="3" key="1">
    <citation type="submission" date="2020-11" db="EMBL/GenBank/DDBJ databases">
        <title>Isolation and identification of active actinomycetes.</title>
        <authorList>
            <person name="Sun X."/>
        </authorList>
    </citation>
    <scope>NUCLEOTIDE SEQUENCE</scope>
    <source>
        <strain evidence="3">NEAU-A11</strain>
    </source>
</reference>
<feature type="domain" description="Solute-binding protein family 3/N-terminal" evidence="2">
    <location>
        <begin position="59"/>
        <end position="288"/>
    </location>
</feature>
<dbReference type="Pfam" id="PF00497">
    <property type="entry name" value="SBP_bac_3"/>
    <property type="match status" value="1"/>
</dbReference>
<dbReference type="SMART" id="SM00062">
    <property type="entry name" value="PBPb"/>
    <property type="match status" value="1"/>
</dbReference>
<evidence type="ECO:0000256" key="1">
    <source>
        <dbReference type="ARBA" id="ARBA00022729"/>
    </source>
</evidence>
<dbReference type="Proteomes" id="UP000598146">
    <property type="component" value="Unassembled WGS sequence"/>
</dbReference>
<name>A0A931CI14_9ACTN</name>
<keyword evidence="4" id="KW-1185">Reference proteome</keyword>
<protein>
    <submittedName>
        <fullName evidence="3">ABC transporter substrate-binding protein</fullName>
    </submittedName>
</protein>
<dbReference type="EMBL" id="JADQTO010000049">
    <property type="protein sequence ID" value="MBG0568969.1"/>
    <property type="molecule type" value="Genomic_DNA"/>
</dbReference>
<sequence length="303" mass="31964">MRFFRRTAATVGAVAMLAAGGCARGEEVTQAGALDAIGTVTIDQALHDQLPQAVRARGSLRFVNDASYAPMEFFAADGRTVIGFEPDLAAALGEVLGIRTEMVVDSFSTALDEVNAGTYDGVLSSMTDTAERQKEADFVNYLSTGTSIVVQRGNPQGITGLDGLCGKTVAAEQGTFQEEMLRGLQKSCGDRPITIDSRPTNADALAKVRTGQAAAVLNDFPPAAYLVSDSRTSAFYQLASDEQYEPGLFGIAVAKDNTALRDCLRAALQRLIESGTYAELLARWGLSSSAVPEATVNGKSTTT</sequence>
<accession>A0A931CI14</accession>
<keyword evidence="1" id="KW-0732">Signal</keyword>
<evidence type="ECO:0000313" key="3">
    <source>
        <dbReference type="EMBL" id="MBG0568969.1"/>
    </source>
</evidence>
<dbReference type="AlphaFoldDB" id="A0A931CI14"/>
<dbReference type="PANTHER" id="PTHR35936">
    <property type="entry name" value="MEMBRANE-BOUND LYTIC MUREIN TRANSGLYCOSYLASE F"/>
    <property type="match status" value="1"/>
</dbReference>
<comment type="caution">
    <text evidence="3">The sequence shown here is derived from an EMBL/GenBank/DDBJ whole genome shotgun (WGS) entry which is preliminary data.</text>
</comment>
<dbReference type="Gene3D" id="3.40.190.10">
    <property type="entry name" value="Periplasmic binding protein-like II"/>
    <property type="match status" value="2"/>
</dbReference>
<proteinExistence type="predicted"/>
<organism evidence="3 4">
    <name type="scientific">Actinoplanes aureus</name>
    <dbReference type="NCBI Taxonomy" id="2792083"/>
    <lineage>
        <taxon>Bacteria</taxon>
        <taxon>Bacillati</taxon>
        <taxon>Actinomycetota</taxon>
        <taxon>Actinomycetes</taxon>
        <taxon>Micromonosporales</taxon>
        <taxon>Micromonosporaceae</taxon>
        <taxon>Actinoplanes</taxon>
    </lineage>
</organism>
<dbReference type="SUPFAM" id="SSF53850">
    <property type="entry name" value="Periplasmic binding protein-like II"/>
    <property type="match status" value="1"/>
</dbReference>
<gene>
    <name evidence="3" type="ORF">I4J89_46910</name>
</gene>
<dbReference type="PROSITE" id="PS51257">
    <property type="entry name" value="PROKAR_LIPOPROTEIN"/>
    <property type="match status" value="1"/>
</dbReference>
<dbReference type="PANTHER" id="PTHR35936:SF17">
    <property type="entry name" value="ARGININE-BINDING EXTRACELLULAR PROTEIN ARTP"/>
    <property type="match status" value="1"/>
</dbReference>
<evidence type="ECO:0000259" key="2">
    <source>
        <dbReference type="SMART" id="SM00062"/>
    </source>
</evidence>